<evidence type="ECO:0000259" key="6">
    <source>
        <dbReference type="Pfam" id="PF00723"/>
    </source>
</evidence>
<evidence type="ECO:0000313" key="9">
    <source>
        <dbReference type="WBParaSite" id="ECPE_0001019701-mRNA-1"/>
    </source>
</evidence>
<keyword evidence="3 5" id="KW-0321">Glycogen metabolism</keyword>
<feature type="domain" description="GH15-like" evidence="6">
    <location>
        <begin position="40"/>
        <end position="308"/>
    </location>
</feature>
<reference evidence="7 8" key="2">
    <citation type="submission" date="2018-11" db="EMBL/GenBank/DDBJ databases">
        <authorList>
            <consortium name="Pathogen Informatics"/>
        </authorList>
    </citation>
    <scope>NUCLEOTIDE SEQUENCE [LARGE SCALE GENOMIC DNA]</scope>
    <source>
        <strain evidence="7 8">Egypt</strain>
    </source>
</reference>
<dbReference type="Pfam" id="PF00723">
    <property type="entry name" value="Glyco_hydro_15"/>
    <property type="match status" value="1"/>
</dbReference>
<evidence type="ECO:0000256" key="4">
    <source>
        <dbReference type="ARBA" id="ARBA00022860"/>
    </source>
</evidence>
<dbReference type="GO" id="GO:0005516">
    <property type="term" value="F:calmodulin binding"/>
    <property type="evidence" value="ECO:0007669"/>
    <property type="project" value="UniProtKB-KW"/>
</dbReference>
<comment type="function">
    <text evidence="5">Phosphorylase b kinase catalyzes the phosphorylation of serine in certain substrates, including troponin I.</text>
</comment>
<name>A0A183AT80_9TREM</name>
<dbReference type="AlphaFoldDB" id="A0A183AT80"/>
<sequence>MVQCNTVLESVLPRESNSKETDAALLSILTYPGFSITNEQLIKQTRNTVVQKLLGRYGCRRFLRDGFRTAREDSNRLYYEPWELRMFEGIECEWPMFLAWLVIDASFREDYDGADRYMQMLQDVVVREGICAGETATAYTRQLAIERRSTQPCEGANTGEKPVCRRISEATNLSTTMSLVLMPESYAVPAENIDAELAEPHSQNRVTKGNLPHIWGQSLYILSNIIYEGLLLPGEIDPLGRRLLTEPKPDLSVQVVLVAEDDDMKNYLQELQIEVQTFDEIYNEAGIHIYPAKVLGQLYKQLAHTKNATTSYLISTIKKMATGYLNGTRVTLGTLKNFEETSSVKQLSFVGSCGKLRNHLVSSLNTNFIIILFLLGILSENSLIDNTVFFSIICNDMNYLIKHFIAYPCLLSGRKGINPLVKSTHCSLMKNGSQHPITCIGETHKSPMDCAWY</sequence>
<gene>
    <name evidence="7" type="ORF">ECPE_LOCUS10165</name>
</gene>
<accession>A0A183AT80</accession>
<keyword evidence="5" id="KW-1003">Cell membrane</keyword>
<dbReference type="GO" id="GO:0005964">
    <property type="term" value="C:phosphorylase kinase complex"/>
    <property type="evidence" value="ECO:0007669"/>
    <property type="project" value="TreeGrafter"/>
</dbReference>
<comment type="similarity">
    <text evidence="2 5">Belongs to the phosphorylase b kinase regulatory chain family.</text>
</comment>
<dbReference type="Proteomes" id="UP000272942">
    <property type="component" value="Unassembled WGS sequence"/>
</dbReference>
<dbReference type="EMBL" id="UZAN01048605">
    <property type="protein sequence ID" value="VDP86587.1"/>
    <property type="molecule type" value="Genomic_DNA"/>
</dbReference>
<dbReference type="UniPathway" id="UPA00163"/>
<dbReference type="InterPro" id="IPR011613">
    <property type="entry name" value="GH15-like"/>
</dbReference>
<comment type="subcellular location">
    <subcellularLocation>
        <location evidence="5">Cell membrane</location>
        <topology evidence="5">Lipid-anchor</topology>
        <orientation evidence="5">Cytoplasmic side</orientation>
    </subcellularLocation>
</comment>
<evidence type="ECO:0000256" key="3">
    <source>
        <dbReference type="ARBA" id="ARBA00022600"/>
    </source>
</evidence>
<dbReference type="InterPro" id="IPR008928">
    <property type="entry name" value="6-hairpin_glycosidase_sf"/>
</dbReference>
<proteinExistence type="inferred from homology"/>
<dbReference type="WBParaSite" id="ECPE_0001019701-mRNA-1">
    <property type="protein sequence ID" value="ECPE_0001019701-mRNA-1"/>
    <property type="gene ID" value="ECPE_0001019701"/>
</dbReference>
<dbReference type="PANTHER" id="PTHR10749">
    <property type="entry name" value="PHOSPHORYLASE B KINASE REGULATORY SUBUNIT"/>
    <property type="match status" value="1"/>
</dbReference>
<evidence type="ECO:0000256" key="2">
    <source>
        <dbReference type="ARBA" id="ARBA00007128"/>
    </source>
</evidence>
<keyword evidence="5" id="KW-0449">Lipoprotein</keyword>
<keyword evidence="4 5" id="KW-0112">Calmodulin-binding</keyword>
<reference evidence="9" key="1">
    <citation type="submission" date="2016-06" db="UniProtKB">
        <authorList>
            <consortium name="WormBaseParasite"/>
        </authorList>
    </citation>
    <scope>IDENTIFICATION</scope>
</reference>
<dbReference type="OrthoDB" id="5971574at2759"/>
<dbReference type="InterPro" id="IPR008734">
    <property type="entry name" value="PHK_A/B_su"/>
</dbReference>
<keyword evidence="5" id="KW-0636">Prenylation</keyword>
<evidence type="ECO:0000313" key="7">
    <source>
        <dbReference type="EMBL" id="VDP86587.1"/>
    </source>
</evidence>
<protein>
    <recommendedName>
        <fullName evidence="5">Phosphorylase b kinase regulatory subunit</fullName>
    </recommendedName>
</protein>
<organism evidence="9">
    <name type="scientific">Echinostoma caproni</name>
    <dbReference type="NCBI Taxonomy" id="27848"/>
    <lineage>
        <taxon>Eukaryota</taxon>
        <taxon>Metazoa</taxon>
        <taxon>Spiralia</taxon>
        <taxon>Lophotrochozoa</taxon>
        <taxon>Platyhelminthes</taxon>
        <taxon>Trematoda</taxon>
        <taxon>Digenea</taxon>
        <taxon>Plagiorchiida</taxon>
        <taxon>Echinostomata</taxon>
        <taxon>Echinostomatoidea</taxon>
        <taxon>Echinostomatidae</taxon>
        <taxon>Echinostoma</taxon>
    </lineage>
</organism>
<comment type="pathway">
    <text evidence="1 5">Glycan biosynthesis; glycogen metabolism.</text>
</comment>
<dbReference type="SUPFAM" id="SSF48208">
    <property type="entry name" value="Six-hairpin glycosidases"/>
    <property type="match status" value="1"/>
</dbReference>
<evidence type="ECO:0000256" key="5">
    <source>
        <dbReference type="RuleBase" id="RU364123"/>
    </source>
</evidence>
<dbReference type="PANTHER" id="PTHR10749:SF7">
    <property type="entry name" value="PHOSPHORYLASE B KINASE REGULATORY SUBUNIT ALPHA-RELATED"/>
    <property type="match status" value="1"/>
</dbReference>
<keyword evidence="5" id="KW-0119">Carbohydrate metabolism</keyword>
<evidence type="ECO:0000256" key="1">
    <source>
        <dbReference type="ARBA" id="ARBA00005131"/>
    </source>
</evidence>
<keyword evidence="8" id="KW-1185">Reference proteome</keyword>
<dbReference type="GO" id="GO:0005886">
    <property type="term" value="C:plasma membrane"/>
    <property type="evidence" value="ECO:0007669"/>
    <property type="project" value="UniProtKB-SubCell"/>
</dbReference>
<keyword evidence="5" id="KW-0472">Membrane</keyword>
<evidence type="ECO:0000313" key="8">
    <source>
        <dbReference type="Proteomes" id="UP000272942"/>
    </source>
</evidence>
<dbReference type="GO" id="GO:0005977">
    <property type="term" value="P:glycogen metabolic process"/>
    <property type="evidence" value="ECO:0007669"/>
    <property type="project" value="UniProtKB-UniPathway"/>
</dbReference>